<dbReference type="CTD" id="9824214"/>
<dbReference type="GO" id="GO:0006890">
    <property type="term" value="P:retrograde vesicle-mediated transport, Golgi to endoplasmic reticulum"/>
    <property type="evidence" value="ECO:0007669"/>
    <property type="project" value="TreeGrafter"/>
</dbReference>
<name>A0A6A5G9Y5_CAERE</name>
<feature type="compositionally biased region" description="Basic and acidic residues" evidence="11">
    <location>
        <begin position="406"/>
        <end position="415"/>
    </location>
</feature>
<keyword evidence="6 12" id="KW-1133">Transmembrane helix</keyword>
<evidence type="ECO:0000313" key="16">
    <source>
        <dbReference type="Proteomes" id="UP000483820"/>
    </source>
</evidence>
<dbReference type="KEGG" id="crq:GCK72_017969"/>
<evidence type="ECO:0000256" key="8">
    <source>
        <dbReference type="ARBA" id="ARBA00023136"/>
    </source>
</evidence>
<dbReference type="InterPro" id="IPR001388">
    <property type="entry name" value="Synaptobrevin-like"/>
</dbReference>
<dbReference type="PROSITE" id="PS50892">
    <property type="entry name" value="V_SNARE"/>
    <property type="match status" value="1"/>
</dbReference>
<evidence type="ECO:0000256" key="1">
    <source>
        <dbReference type="ARBA" id="ARBA00008025"/>
    </source>
</evidence>
<evidence type="ECO:0000256" key="12">
    <source>
        <dbReference type="SAM" id="Phobius"/>
    </source>
</evidence>
<dbReference type="PANTHER" id="PTHR15959">
    <property type="entry name" value="SYNTAXIN-18"/>
    <property type="match status" value="1"/>
</dbReference>
<keyword evidence="4 12" id="KW-0812">Transmembrane</keyword>
<evidence type="ECO:0000256" key="7">
    <source>
        <dbReference type="ARBA" id="ARBA00023054"/>
    </source>
</evidence>
<dbReference type="PROSITE" id="PS00417">
    <property type="entry name" value="SYNAPTOBREVIN"/>
    <property type="match status" value="1"/>
</dbReference>
<dbReference type="InterPro" id="IPR000727">
    <property type="entry name" value="T_SNARE_dom"/>
</dbReference>
<dbReference type="PROSITE" id="PS50192">
    <property type="entry name" value="T_SNARE"/>
    <property type="match status" value="1"/>
</dbReference>
<evidence type="ECO:0000256" key="2">
    <source>
        <dbReference type="ARBA" id="ARBA00009063"/>
    </source>
</evidence>
<evidence type="ECO:0000313" key="15">
    <source>
        <dbReference type="EMBL" id="KAF1751415.1"/>
    </source>
</evidence>
<dbReference type="SUPFAM" id="SSF58038">
    <property type="entry name" value="SNARE fusion complex"/>
    <property type="match status" value="2"/>
</dbReference>
<feature type="compositionally biased region" description="Acidic residues" evidence="11">
    <location>
        <begin position="354"/>
        <end position="368"/>
    </location>
</feature>
<organism evidence="15 16">
    <name type="scientific">Caenorhabditis remanei</name>
    <name type="common">Caenorhabditis vulgaris</name>
    <dbReference type="NCBI Taxonomy" id="31234"/>
    <lineage>
        <taxon>Eukaryota</taxon>
        <taxon>Metazoa</taxon>
        <taxon>Ecdysozoa</taxon>
        <taxon>Nematoda</taxon>
        <taxon>Chromadorea</taxon>
        <taxon>Rhabditida</taxon>
        <taxon>Rhabditina</taxon>
        <taxon>Rhabditomorpha</taxon>
        <taxon>Rhabditoidea</taxon>
        <taxon>Rhabditidae</taxon>
        <taxon>Peloderinae</taxon>
        <taxon>Caenorhabditis</taxon>
    </lineage>
</organism>
<protein>
    <submittedName>
        <fullName evidence="15">Uncharacterized protein</fullName>
    </submittedName>
</protein>
<dbReference type="PANTHER" id="PTHR15959:SF0">
    <property type="entry name" value="SYNTAXIN-18"/>
    <property type="match status" value="1"/>
</dbReference>
<gene>
    <name evidence="15" type="ORF">GCK72_017969</name>
</gene>
<dbReference type="GeneID" id="9824214"/>
<evidence type="ECO:0000256" key="3">
    <source>
        <dbReference type="ARBA" id="ARBA00022448"/>
    </source>
</evidence>
<comment type="subcellular location">
    <subcellularLocation>
        <location evidence="9">Endomembrane system</location>
        <topology evidence="9">Single-pass type IV membrane protein</topology>
    </subcellularLocation>
</comment>
<feature type="compositionally biased region" description="Basic and acidic residues" evidence="11">
    <location>
        <begin position="369"/>
        <end position="383"/>
    </location>
</feature>
<dbReference type="PRINTS" id="PR00219">
    <property type="entry name" value="SYNAPTOBREVN"/>
</dbReference>
<dbReference type="GO" id="GO:0015031">
    <property type="term" value="P:protein transport"/>
    <property type="evidence" value="ECO:0007669"/>
    <property type="project" value="UniProtKB-KW"/>
</dbReference>
<dbReference type="EMBL" id="WUAV01000005">
    <property type="protein sequence ID" value="KAF1751415.1"/>
    <property type="molecule type" value="Genomic_DNA"/>
</dbReference>
<evidence type="ECO:0000256" key="9">
    <source>
        <dbReference type="ARBA" id="ARBA00046280"/>
    </source>
</evidence>
<dbReference type="Proteomes" id="UP000483820">
    <property type="component" value="Chromosome V"/>
</dbReference>
<dbReference type="InterPro" id="IPR042855">
    <property type="entry name" value="V_SNARE_CC"/>
</dbReference>
<dbReference type="FunFam" id="1.20.5.110:FF:000004">
    <property type="entry name" value="Vesicle-associated membrane protein 7"/>
    <property type="match status" value="1"/>
</dbReference>
<proteinExistence type="inferred from homology"/>
<comment type="similarity">
    <text evidence="2">Belongs to the syntaxin family.</text>
</comment>
<comment type="caution">
    <text evidence="15">The sequence shown here is derived from an EMBL/GenBank/DDBJ whole genome shotgun (WGS) entry which is preliminary data.</text>
</comment>
<sequence>MDAQGDAGAQGGSQGPRPSNKRLQQTQAQVDEVVGIMKVNVEKVLERDQKLSQLDDRADALQEGASQFEKSAATLKRKYWWKNIKMMIIMCAIVVILIIIIVLWAGKMAVENPPFSDRSEQFRSLATSIEQKHIRRHNEKPGVSRRDENRPSPAFTNISNVVYPLATEMYIFRKKLEERSQDYIFATPAYSKMSSEERESFDADVKEKLSQFESFINQLGQRVNSNDGLRNATERGHLTRVQEGLRTYLKEIVDFVSLLKKEHLRRLQAKNRSLADDVKEAKKDGHVFKYLSGLDELLYNSDLEFSPKLIDKLQKLSTKHPCLQYKPQQETSLDRDYDLVEDITSLTGKREEFQTDDGWDGIDELELDDAPKPQRQEPSKENRASPILFNETVRNRRRAGFEPEQDQLRDSYERWKSDQGDQFAEQFQQQTAIIKEEFVKADRDDEIEKLEQQISEIQSLSSVFSEKIMDQERDIDLINDLALHTSENLIDGNEWIRKAITNSAFQRVWFLFCIVVLTFTLLFLDWYNP</sequence>
<dbReference type="Pfam" id="PF00957">
    <property type="entry name" value="Synaptobrevin"/>
    <property type="match status" value="1"/>
</dbReference>
<keyword evidence="5" id="KW-0653">Protein transport</keyword>
<feature type="domain" description="V-SNARE coiled-coil homology" evidence="14">
    <location>
        <begin position="22"/>
        <end position="82"/>
    </location>
</feature>
<evidence type="ECO:0000256" key="6">
    <source>
        <dbReference type="ARBA" id="ARBA00022989"/>
    </source>
</evidence>
<dbReference type="GO" id="GO:0031201">
    <property type="term" value="C:SNARE complex"/>
    <property type="evidence" value="ECO:0007669"/>
    <property type="project" value="TreeGrafter"/>
</dbReference>
<feature type="region of interest" description="Disordered" evidence="11">
    <location>
        <begin position="1"/>
        <end position="25"/>
    </location>
</feature>
<keyword evidence="3" id="KW-0813">Transport</keyword>
<accession>A0A6A5G9Y5</accession>
<evidence type="ECO:0000259" key="13">
    <source>
        <dbReference type="PROSITE" id="PS50192"/>
    </source>
</evidence>
<comment type="similarity">
    <text evidence="1">Belongs to the synaptobrevin family.</text>
</comment>
<feature type="transmembrane region" description="Helical" evidence="12">
    <location>
        <begin position="86"/>
        <end position="106"/>
    </location>
</feature>
<evidence type="ECO:0000256" key="5">
    <source>
        <dbReference type="ARBA" id="ARBA00022927"/>
    </source>
</evidence>
<feature type="region of interest" description="Disordered" evidence="11">
    <location>
        <begin position="354"/>
        <end position="415"/>
    </location>
</feature>
<evidence type="ECO:0000256" key="10">
    <source>
        <dbReference type="PROSITE-ProRule" id="PRU00290"/>
    </source>
</evidence>
<dbReference type="RefSeq" id="XP_053581243.1">
    <property type="nucleotide sequence ID" value="XM_053732330.1"/>
</dbReference>
<reference evidence="15 16" key="1">
    <citation type="submission" date="2019-12" db="EMBL/GenBank/DDBJ databases">
        <title>Chromosome-level assembly of the Caenorhabditis remanei genome.</title>
        <authorList>
            <person name="Teterina A.A."/>
            <person name="Willis J.H."/>
            <person name="Phillips P.C."/>
        </authorList>
    </citation>
    <scope>NUCLEOTIDE SEQUENCE [LARGE SCALE GENOMIC DNA]</scope>
    <source>
        <strain evidence="15 16">PX506</strain>
        <tissue evidence="15">Whole organism</tissue>
    </source>
</reference>
<keyword evidence="8 12" id="KW-0472">Membrane</keyword>
<dbReference type="Gene3D" id="1.20.5.110">
    <property type="match status" value="2"/>
</dbReference>
<feature type="domain" description="T-SNARE coiled-coil homology" evidence="13">
    <location>
        <begin position="437"/>
        <end position="499"/>
    </location>
</feature>
<dbReference type="AlphaFoldDB" id="A0A6A5G9Y5"/>
<evidence type="ECO:0000256" key="11">
    <source>
        <dbReference type="SAM" id="MobiDB-lite"/>
    </source>
</evidence>
<dbReference type="GO" id="GO:0005783">
    <property type="term" value="C:endoplasmic reticulum"/>
    <property type="evidence" value="ECO:0007669"/>
    <property type="project" value="TreeGrafter"/>
</dbReference>
<feature type="transmembrane region" description="Helical" evidence="12">
    <location>
        <begin position="508"/>
        <end position="527"/>
    </location>
</feature>
<evidence type="ECO:0000259" key="14">
    <source>
        <dbReference type="PROSITE" id="PS50892"/>
    </source>
</evidence>
<keyword evidence="7 10" id="KW-0175">Coiled coil</keyword>
<dbReference type="CDD" id="cd15870">
    <property type="entry name" value="R-SNARE_VAMP2"/>
    <property type="match status" value="1"/>
</dbReference>
<evidence type="ECO:0000256" key="4">
    <source>
        <dbReference type="ARBA" id="ARBA00022692"/>
    </source>
</evidence>
<dbReference type="FunFam" id="1.20.5.110:FF:000174">
    <property type="entry name" value="Protein CBR-SYX-18"/>
    <property type="match status" value="1"/>
</dbReference>